<evidence type="ECO:0000256" key="2">
    <source>
        <dbReference type="ARBA" id="ARBA00022827"/>
    </source>
</evidence>
<dbReference type="InterPro" id="IPR050097">
    <property type="entry name" value="Ferredoxin-NADP_redctase_2"/>
</dbReference>
<evidence type="ECO:0000256" key="4">
    <source>
        <dbReference type="ARBA" id="ARBA00023002"/>
    </source>
</evidence>
<dbReference type="PANTHER" id="PTHR48105">
    <property type="entry name" value="THIOREDOXIN REDUCTASE 1-RELATED-RELATED"/>
    <property type="match status" value="1"/>
</dbReference>
<feature type="binding site" evidence="5">
    <location>
        <position position="105"/>
    </location>
    <ligand>
        <name>FAD</name>
        <dbReference type="ChEBI" id="CHEBI:57692"/>
    </ligand>
</feature>
<evidence type="ECO:0000256" key="3">
    <source>
        <dbReference type="ARBA" id="ARBA00022857"/>
    </source>
</evidence>
<protein>
    <recommendedName>
        <fullName evidence="5">Ferredoxin--NADP reductase</fullName>
        <shortName evidence="5">FNR</shortName>
        <shortName evidence="5">Fd-NADP(+) reductase</shortName>
        <ecNumber evidence="5">1.18.1.2</ecNumber>
    </recommendedName>
</protein>
<dbReference type="RefSeq" id="WP_274052832.1">
    <property type="nucleotide sequence ID" value="NZ_CP059693.1"/>
</dbReference>
<dbReference type="InterPro" id="IPR036188">
    <property type="entry name" value="FAD/NAD-bd_sf"/>
</dbReference>
<feature type="binding site" evidence="5">
    <location>
        <position position="52"/>
    </location>
    <ligand>
        <name>FAD</name>
        <dbReference type="ChEBI" id="CHEBI:57692"/>
    </ligand>
</feature>
<proteinExistence type="inferred from homology"/>
<evidence type="ECO:0000259" key="6">
    <source>
        <dbReference type="Pfam" id="PF07992"/>
    </source>
</evidence>
<dbReference type="HAMAP" id="MF_01685">
    <property type="entry name" value="FENR2"/>
    <property type="match status" value="1"/>
</dbReference>
<keyword evidence="1 5" id="KW-0285">Flavoprotein</keyword>
<dbReference type="Gene3D" id="3.50.50.60">
    <property type="entry name" value="FAD/NAD(P)-binding domain"/>
    <property type="match status" value="2"/>
</dbReference>
<dbReference type="InterPro" id="IPR022890">
    <property type="entry name" value="Fd--NADP_Rdtase_type_2"/>
</dbReference>
<sequence>MTDINKHFSSETFSGKKAFCNETDVVIIGAGPVGLFQVFELGLQGIKATVIDSLPHIGGQCRELYPQKPIFDIPALPQINALELIDNLAQQASPFNPEYLLDNRVIDIKRLEQQQQFLLTTDKGRHIRAKAVIIAAGGGSFEPVKLKIPGVEPLIDKQVFYRVNDLKQHQDKDLVILGGGDSAFDWALELQKVANSVTLIHRSTRYRAAKNSLQLVENLCSKLKMQLLTGQVSELITENSELKQLRVTGKDGVTRRIALDQLLVFFGLSPKLSLLKNWGLDLHQNQIKVSTDSFETSQPGIYAVGDINWYPGKQKLILSGFHEAALAAFAIKSSLSDGKRVPLLYTTTSPIAHQRLGVKVELY</sequence>
<feature type="binding site" evidence="5">
    <location>
        <position position="347"/>
    </location>
    <ligand>
        <name>FAD</name>
        <dbReference type="ChEBI" id="CHEBI:57692"/>
    </ligand>
</feature>
<dbReference type="PRINTS" id="PR00368">
    <property type="entry name" value="FADPNR"/>
</dbReference>
<dbReference type="InterPro" id="IPR023753">
    <property type="entry name" value="FAD/NAD-binding_dom"/>
</dbReference>
<comment type="catalytic activity">
    <reaction evidence="5">
        <text>2 reduced [2Fe-2S]-[ferredoxin] + NADP(+) + H(+) = 2 oxidized [2Fe-2S]-[ferredoxin] + NADPH</text>
        <dbReference type="Rhea" id="RHEA:20125"/>
        <dbReference type="Rhea" id="RHEA-COMP:10000"/>
        <dbReference type="Rhea" id="RHEA-COMP:10001"/>
        <dbReference type="ChEBI" id="CHEBI:15378"/>
        <dbReference type="ChEBI" id="CHEBI:33737"/>
        <dbReference type="ChEBI" id="CHEBI:33738"/>
        <dbReference type="ChEBI" id="CHEBI:57783"/>
        <dbReference type="ChEBI" id="CHEBI:58349"/>
        <dbReference type="EC" id="1.18.1.2"/>
    </reaction>
</comment>
<keyword evidence="3 5" id="KW-0521">NADP</keyword>
<keyword evidence="2 5" id="KW-0274">FAD</keyword>
<feature type="binding site" evidence="5">
    <location>
        <position position="306"/>
    </location>
    <ligand>
        <name>FAD</name>
        <dbReference type="ChEBI" id="CHEBI:57692"/>
    </ligand>
</feature>
<evidence type="ECO:0000313" key="8">
    <source>
        <dbReference type="Proteomes" id="UP001215231"/>
    </source>
</evidence>
<feature type="domain" description="FAD/NAD(P)-binding" evidence="6">
    <location>
        <begin position="24"/>
        <end position="308"/>
    </location>
</feature>
<dbReference type="Proteomes" id="UP001215231">
    <property type="component" value="Chromosome"/>
</dbReference>
<comment type="cofactor">
    <cofactor evidence="5">
        <name>FAD</name>
        <dbReference type="ChEBI" id="CHEBI:57692"/>
    </cofactor>
    <text evidence="5">Binds 1 FAD per subunit.</text>
</comment>
<gene>
    <name evidence="7" type="ORF">H3N35_03480</name>
</gene>
<dbReference type="Pfam" id="PF07992">
    <property type="entry name" value="Pyr_redox_2"/>
    <property type="match status" value="1"/>
</dbReference>
<feature type="binding site" evidence="5">
    <location>
        <position position="141"/>
    </location>
    <ligand>
        <name>FAD</name>
        <dbReference type="ChEBI" id="CHEBI:57692"/>
    </ligand>
</feature>
<reference evidence="7 8" key="1">
    <citation type="journal article" date="2022" name="Mar. Drugs">
        <title>Bioassay-Guided Fractionation Leads to the Detection of Cholic Acid Generated by the Rare Thalassomonas sp.</title>
        <authorList>
            <person name="Pheiffer F."/>
            <person name="Schneider Y.K."/>
            <person name="Hansen E.H."/>
            <person name="Andersen J.H."/>
            <person name="Isaksson J."/>
            <person name="Busche T."/>
            <person name="R C."/>
            <person name="Kalinowski J."/>
            <person name="Zyl L.V."/>
            <person name="Trindade M."/>
        </authorList>
    </citation>
    <scope>NUCLEOTIDE SEQUENCE [LARGE SCALE GENOMIC DNA]</scope>
    <source>
        <strain evidence="7 8">A5K-61T</strain>
    </source>
</reference>
<dbReference type="SUPFAM" id="SSF51905">
    <property type="entry name" value="FAD/NAD(P)-binding domain"/>
    <property type="match status" value="1"/>
</dbReference>
<feature type="binding site" evidence="5">
    <location>
        <position position="60"/>
    </location>
    <ligand>
        <name>FAD</name>
        <dbReference type="ChEBI" id="CHEBI:57692"/>
    </ligand>
</feature>
<comment type="subunit">
    <text evidence="5">Homodimer.</text>
</comment>
<evidence type="ECO:0000256" key="5">
    <source>
        <dbReference type="HAMAP-Rule" id="MF_01685"/>
    </source>
</evidence>
<accession>A0ABY7VIP6</accession>
<keyword evidence="4 5" id="KW-0560">Oxidoreductase</keyword>
<comment type="caution">
    <text evidence="5">Lacks conserved residue(s) required for the propagation of feature annotation.</text>
</comment>
<keyword evidence="8" id="KW-1185">Reference proteome</keyword>
<organism evidence="7 8">
    <name type="scientific">Thalassomonas haliotis</name>
    <dbReference type="NCBI Taxonomy" id="485448"/>
    <lineage>
        <taxon>Bacteria</taxon>
        <taxon>Pseudomonadati</taxon>
        <taxon>Pseudomonadota</taxon>
        <taxon>Gammaproteobacteria</taxon>
        <taxon>Alteromonadales</taxon>
        <taxon>Colwelliaceae</taxon>
        <taxon>Thalassomonas</taxon>
    </lineage>
</organism>
<evidence type="ECO:0000313" key="7">
    <source>
        <dbReference type="EMBL" id="WDE12552.1"/>
    </source>
</evidence>
<dbReference type="EC" id="1.18.1.2" evidence="5"/>
<dbReference type="PRINTS" id="PR00469">
    <property type="entry name" value="PNDRDTASEII"/>
</dbReference>
<dbReference type="EMBL" id="CP059693">
    <property type="protein sequence ID" value="WDE12552.1"/>
    <property type="molecule type" value="Genomic_DNA"/>
</dbReference>
<comment type="similarity">
    <text evidence="5">Belongs to the ferredoxin--NADP reductase type 2 family.</text>
</comment>
<feature type="binding site" evidence="5">
    <location>
        <position position="65"/>
    </location>
    <ligand>
        <name>FAD</name>
        <dbReference type="ChEBI" id="CHEBI:57692"/>
    </ligand>
</feature>
<evidence type="ECO:0000256" key="1">
    <source>
        <dbReference type="ARBA" id="ARBA00022630"/>
    </source>
</evidence>
<name>A0ABY7VIP6_9GAMM</name>